<comment type="caution">
    <text evidence="2">The sequence shown here is derived from an EMBL/GenBank/DDBJ whole genome shotgun (WGS) entry which is preliminary data.</text>
</comment>
<feature type="compositionally biased region" description="Polar residues" evidence="1">
    <location>
        <begin position="727"/>
        <end position="736"/>
    </location>
</feature>
<reference evidence="2 3" key="1">
    <citation type="submission" date="2016-06" db="EMBL/GenBank/DDBJ databases">
        <authorList>
            <person name="Kjaerup R.B."/>
            <person name="Dalgaard T.S."/>
            <person name="Juul-Madsen H.R."/>
        </authorList>
    </citation>
    <scope>NUCLEOTIDE SEQUENCE [LARGE SCALE GENOMIC DNA]</scope>
    <source>
        <strain evidence="2 3">Pb300</strain>
    </source>
</reference>
<name>A0A1D2J3E7_PARBR</name>
<feature type="compositionally biased region" description="Low complexity" evidence="1">
    <location>
        <begin position="857"/>
        <end position="868"/>
    </location>
</feature>
<dbReference type="Proteomes" id="UP000242814">
    <property type="component" value="Unassembled WGS sequence"/>
</dbReference>
<feature type="compositionally biased region" description="Pro residues" evidence="1">
    <location>
        <begin position="738"/>
        <end position="751"/>
    </location>
</feature>
<organism evidence="2 3">
    <name type="scientific">Paracoccidioides brasiliensis</name>
    <dbReference type="NCBI Taxonomy" id="121759"/>
    <lineage>
        <taxon>Eukaryota</taxon>
        <taxon>Fungi</taxon>
        <taxon>Dikarya</taxon>
        <taxon>Ascomycota</taxon>
        <taxon>Pezizomycotina</taxon>
        <taxon>Eurotiomycetes</taxon>
        <taxon>Eurotiomycetidae</taxon>
        <taxon>Onygenales</taxon>
        <taxon>Ajellomycetaceae</taxon>
        <taxon>Paracoccidioides</taxon>
    </lineage>
</organism>
<feature type="compositionally biased region" description="Basic residues" evidence="1">
    <location>
        <begin position="802"/>
        <end position="812"/>
    </location>
</feature>
<evidence type="ECO:0008006" key="4">
    <source>
        <dbReference type="Google" id="ProtNLM"/>
    </source>
</evidence>
<feature type="region of interest" description="Disordered" evidence="1">
    <location>
        <begin position="582"/>
        <end position="763"/>
    </location>
</feature>
<feature type="compositionally biased region" description="Basic residues" evidence="1">
    <location>
        <begin position="704"/>
        <end position="713"/>
    </location>
</feature>
<feature type="compositionally biased region" description="Polar residues" evidence="1">
    <location>
        <begin position="176"/>
        <end position="196"/>
    </location>
</feature>
<gene>
    <name evidence="2" type="ORF">ACO22_07898</name>
</gene>
<feature type="compositionally biased region" description="Basic and acidic residues" evidence="1">
    <location>
        <begin position="108"/>
        <end position="121"/>
    </location>
</feature>
<dbReference type="EMBL" id="LZYO01000737">
    <property type="protein sequence ID" value="ODH12805.1"/>
    <property type="molecule type" value="Genomic_DNA"/>
</dbReference>
<dbReference type="InterPro" id="IPR021582">
    <property type="entry name" value="Aim21"/>
</dbReference>
<feature type="compositionally biased region" description="Low complexity" evidence="1">
    <location>
        <begin position="919"/>
        <end position="933"/>
    </location>
</feature>
<protein>
    <recommendedName>
        <fullName evidence="4">Altered inheritance of mitochondria protein 21</fullName>
    </recommendedName>
</protein>
<feature type="region of interest" description="Disordered" evidence="1">
    <location>
        <begin position="776"/>
        <end position="829"/>
    </location>
</feature>
<sequence length="1007" mass="108293">MSANTFPTVPPRPSRSPNPSSRNPEMPKVPPRPTSRRVDCPASPSRDSYAPSPLNELPTGLGPARSRSKDASRSQTPARPPSVSLPSVGQEGEEYESLLYQNASWDDQGQRQEQPVETRNVHQDLHIHAPRPSLPTSTVKAQVAVVTRTALHQAAAAGFGKAVSPGHDETDHSRSRNSLTNNGSRRGSSPASTNHRSPLHLGDEGGIPEIGQRVPMDPNAGDVQAPSPAPFGDVARDVWQRSGRQHQRTKSGREGSLPPGSYGLHGHGVQPNDKFEQAWYDSHPDEFAREEQGQYGPGLGNQRPEWAMSSNDLNTLVRTSANRGLGLATHANVVGTPEEEVGYIATDELASRLASPHTGSSLAKGEYIKSQSFIESPRKKSVVLGALDTEHHVSTVDTLEKEEVIHIDEPLHHQHHPDGFAPAPEDHKPHNLQSLEEPGRGEGSPDEAPVLASDEIDPGIEHMQPAVSPVLEPEPPSRTHSASHMRPSSRPVNMHGAGLNSARLNSRGEEREEIKTALEDVQELEPLFPEDDDVTKITSTDRFKRRPEQHRFPSKDIWEDSPDSLQLEATVTTPDIPIELNGAEDKCQSEPSSEQQTLQIGPSSPSKEFQSHLEDEKPPRPDSKQRFPSNDIWEDAPDSHQLVTTVQHIPEEEETTPTSPQHSVKPTFPTIPARPSKSTNVSPVEAKSTSPTELRKPPAVPNRPKPKPHHPARLARPASHNSEENLPKTSSASSAEPTPLPATKPKPPIPSRPGGSKIAALKGGFLADLEGRLKLGPKPLEKKAEPEESSLKKAPLSDARKGRARGPARRKPAVAAGSASEPAKESAVPEIRSVGAWDVWQIGRDGVLVVINACPSISKSKSPSPDIPEAAIQVPAAERAESSPCDLSQDATIPQPPGAYDLSTETTSKPAAVDHDESSAAAAARDSTLSSSSPRNVQVPTTMSSHDDLDTPVEAEIEPHVDTPLVVSEPAAQKTISAADEGEEQTSVAPEVEEKISEPLDGDAASS</sequence>
<dbReference type="AlphaFoldDB" id="A0A1D2J3E7"/>
<feature type="region of interest" description="Disordered" evidence="1">
    <location>
        <begin position="412"/>
        <end position="452"/>
    </location>
</feature>
<feature type="compositionally biased region" description="Basic and acidic residues" evidence="1">
    <location>
        <begin position="609"/>
        <end position="625"/>
    </location>
</feature>
<feature type="region of interest" description="Disordered" evidence="1">
    <location>
        <begin position="523"/>
        <end position="566"/>
    </location>
</feature>
<feature type="compositionally biased region" description="Polar residues" evidence="1">
    <location>
        <begin position="589"/>
        <end position="608"/>
    </location>
</feature>
<feature type="compositionally biased region" description="Polar residues" evidence="1">
    <location>
        <begin position="934"/>
        <end position="944"/>
    </location>
</feature>
<feature type="compositionally biased region" description="Acidic residues" evidence="1">
    <location>
        <begin position="523"/>
        <end position="533"/>
    </location>
</feature>
<feature type="region of interest" description="Disordered" evidence="1">
    <location>
        <begin position="1"/>
        <end position="121"/>
    </location>
</feature>
<feature type="compositionally biased region" description="Polar residues" evidence="1">
    <location>
        <begin position="676"/>
        <end position="692"/>
    </location>
</feature>
<feature type="compositionally biased region" description="Basic and acidic residues" evidence="1">
    <location>
        <begin position="776"/>
        <end position="791"/>
    </location>
</feature>
<dbReference type="VEuPathDB" id="FungiDB:PABG_02280"/>
<evidence type="ECO:0000313" key="3">
    <source>
        <dbReference type="Proteomes" id="UP000242814"/>
    </source>
</evidence>
<accession>A0A1D2J3E7</accession>
<dbReference type="Pfam" id="PF11489">
    <property type="entry name" value="Aim21"/>
    <property type="match status" value="1"/>
</dbReference>
<feature type="region of interest" description="Disordered" evidence="1">
    <location>
        <begin position="467"/>
        <end position="510"/>
    </location>
</feature>
<feature type="compositionally biased region" description="Basic and acidic residues" evidence="1">
    <location>
        <begin position="549"/>
        <end position="558"/>
    </location>
</feature>
<feature type="region of interest" description="Disordered" evidence="1">
    <location>
        <begin position="153"/>
        <end position="272"/>
    </location>
</feature>
<evidence type="ECO:0000256" key="1">
    <source>
        <dbReference type="SAM" id="MobiDB-lite"/>
    </source>
</evidence>
<evidence type="ECO:0000313" key="2">
    <source>
        <dbReference type="EMBL" id="ODH12805.1"/>
    </source>
</evidence>
<proteinExistence type="predicted"/>
<dbReference type="VEuPathDB" id="FungiDB:PADG_00690"/>
<feature type="region of interest" description="Disordered" evidence="1">
    <location>
        <begin position="857"/>
        <end position="1007"/>
    </location>
</feature>
<feature type="compositionally biased region" description="Basic and acidic residues" evidence="1">
    <location>
        <begin position="412"/>
        <end position="429"/>
    </location>
</feature>